<dbReference type="Proteomes" id="UP000051439">
    <property type="component" value="Unassembled WGS sequence"/>
</dbReference>
<evidence type="ECO:0000256" key="3">
    <source>
        <dbReference type="ARBA" id="ARBA00001947"/>
    </source>
</evidence>
<keyword evidence="14 18" id="KW-0520">NAD</keyword>
<keyword evidence="11 18" id="KW-0479">Metal-binding</keyword>
<evidence type="ECO:0000256" key="1">
    <source>
        <dbReference type="ARBA" id="ARBA00001393"/>
    </source>
</evidence>
<dbReference type="Pfam" id="PF24621">
    <property type="entry name" value="DHQS_C"/>
    <property type="match status" value="1"/>
</dbReference>
<evidence type="ECO:0000256" key="2">
    <source>
        <dbReference type="ARBA" id="ARBA00001911"/>
    </source>
</evidence>
<feature type="binding site" evidence="18">
    <location>
        <position position="185"/>
    </location>
    <ligand>
        <name>Zn(2+)</name>
        <dbReference type="ChEBI" id="CHEBI:29105"/>
    </ligand>
</feature>
<comment type="caution">
    <text evidence="21">The sequence shown here is derived from an EMBL/GenBank/DDBJ whole genome shotgun (WGS) entry which is preliminary data.</text>
</comment>
<keyword evidence="12 18" id="KW-0547">Nucleotide-binding</keyword>
<dbReference type="Pfam" id="PF01761">
    <property type="entry name" value="DHQ_synthase"/>
    <property type="match status" value="1"/>
</dbReference>
<dbReference type="InterPro" id="IPR030960">
    <property type="entry name" value="DHQS/DOIS_N"/>
</dbReference>
<dbReference type="AlphaFoldDB" id="A0A0R1NQY5"/>
<comment type="pathway">
    <text evidence="5 18">Metabolic intermediate biosynthesis; chorismate biosynthesis; chorismate from D-erythrose 4-phosphate and phosphoenolpyruvate: step 2/7.</text>
</comment>
<feature type="binding site" evidence="18">
    <location>
        <position position="246"/>
    </location>
    <ligand>
        <name>Zn(2+)</name>
        <dbReference type="ChEBI" id="CHEBI:29105"/>
    </ligand>
</feature>
<evidence type="ECO:0000256" key="7">
    <source>
        <dbReference type="ARBA" id="ARBA00013031"/>
    </source>
</evidence>
<evidence type="ECO:0000259" key="20">
    <source>
        <dbReference type="Pfam" id="PF24621"/>
    </source>
</evidence>
<evidence type="ECO:0000256" key="14">
    <source>
        <dbReference type="ARBA" id="ARBA00023027"/>
    </source>
</evidence>
<keyword evidence="9 18" id="KW-0963">Cytoplasm</keyword>
<comment type="cofactor">
    <cofactor evidence="2 18">
        <name>NAD(+)</name>
        <dbReference type="ChEBI" id="CHEBI:57540"/>
    </cofactor>
</comment>
<gene>
    <name evidence="18" type="primary">aroB</name>
    <name evidence="21" type="ORF">FC98_GL002058</name>
</gene>
<evidence type="ECO:0000256" key="13">
    <source>
        <dbReference type="ARBA" id="ARBA00022833"/>
    </source>
</evidence>
<dbReference type="GO" id="GO:0003856">
    <property type="term" value="F:3-dehydroquinate synthase activity"/>
    <property type="evidence" value="ECO:0007669"/>
    <property type="project" value="UniProtKB-UniRule"/>
</dbReference>
<evidence type="ECO:0000256" key="17">
    <source>
        <dbReference type="ARBA" id="ARBA00023285"/>
    </source>
</evidence>
<keyword evidence="22" id="KW-1185">Reference proteome</keyword>
<evidence type="ECO:0000256" key="8">
    <source>
        <dbReference type="ARBA" id="ARBA00017684"/>
    </source>
</evidence>
<evidence type="ECO:0000256" key="10">
    <source>
        <dbReference type="ARBA" id="ARBA00022605"/>
    </source>
</evidence>
<dbReference type="CDD" id="cd08195">
    <property type="entry name" value="DHQS"/>
    <property type="match status" value="1"/>
</dbReference>
<comment type="subcellular location">
    <subcellularLocation>
        <location evidence="4 18">Cytoplasm</location>
    </subcellularLocation>
</comment>
<feature type="binding site" evidence="18">
    <location>
        <position position="262"/>
    </location>
    <ligand>
        <name>Zn(2+)</name>
        <dbReference type="ChEBI" id="CHEBI:29105"/>
    </ligand>
</feature>
<comment type="cofactor">
    <cofactor evidence="3">
        <name>Zn(2+)</name>
        <dbReference type="ChEBI" id="CHEBI:29105"/>
    </cofactor>
</comment>
<comment type="function">
    <text evidence="18">Catalyzes the conversion of 3-deoxy-D-arabino-heptulosonate 7-phosphate (DAHP) to dehydroquinate (DHQ).</text>
</comment>
<feature type="domain" description="3-dehydroquinate synthase C-terminal" evidence="20">
    <location>
        <begin position="182"/>
        <end position="322"/>
    </location>
</feature>
<dbReference type="PATRIC" id="fig|1423766.4.peg.2135"/>
<dbReference type="InterPro" id="IPR016037">
    <property type="entry name" value="DHQ_synth_AroB"/>
</dbReference>
<dbReference type="RefSeq" id="WP_008856395.1">
    <property type="nucleotide sequence ID" value="NZ_AZEB01000041.1"/>
</dbReference>
<evidence type="ECO:0000313" key="22">
    <source>
        <dbReference type="Proteomes" id="UP000051439"/>
    </source>
</evidence>
<evidence type="ECO:0000256" key="15">
    <source>
        <dbReference type="ARBA" id="ARBA00023141"/>
    </source>
</evidence>
<dbReference type="EC" id="4.2.3.4" evidence="7 18"/>
<dbReference type="GO" id="GO:0009423">
    <property type="term" value="P:chorismate biosynthetic process"/>
    <property type="evidence" value="ECO:0007669"/>
    <property type="project" value="UniProtKB-UniRule"/>
</dbReference>
<dbReference type="UniPathway" id="UPA00053">
    <property type="reaction ID" value="UER00085"/>
</dbReference>
<dbReference type="GO" id="GO:0009073">
    <property type="term" value="P:aromatic amino acid family biosynthetic process"/>
    <property type="evidence" value="ECO:0007669"/>
    <property type="project" value="UniProtKB-KW"/>
</dbReference>
<dbReference type="SUPFAM" id="SSF56796">
    <property type="entry name" value="Dehydroquinate synthase-like"/>
    <property type="match status" value="1"/>
</dbReference>
<comment type="catalytic activity">
    <reaction evidence="1 18">
        <text>7-phospho-2-dehydro-3-deoxy-D-arabino-heptonate = 3-dehydroquinate + phosphate</text>
        <dbReference type="Rhea" id="RHEA:21968"/>
        <dbReference type="ChEBI" id="CHEBI:32364"/>
        <dbReference type="ChEBI" id="CHEBI:43474"/>
        <dbReference type="ChEBI" id="CHEBI:58394"/>
        <dbReference type="EC" id="4.2.3.4"/>
    </reaction>
</comment>
<evidence type="ECO:0000256" key="5">
    <source>
        <dbReference type="ARBA" id="ARBA00004661"/>
    </source>
</evidence>
<feature type="domain" description="3-dehydroquinate synthase N-terminal" evidence="19">
    <location>
        <begin position="69"/>
        <end position="179"/>
    </location>
</feature>
<dbReference type="GO" id="GO:0008652">
    <property type="term" value="P:amino acid biosynthetic process"/>
    <property type="evidence" value="ECO:0007669"/>
    <property type="project" value="UniProtKB-KW"/>
</dbReference>
<keyword evidence="15 18" id="KW-0057">Aromatic amino acid biosynthesis</keyword>
<dbReference type="GO" id="GO:0005737">
    <property type="term" value="C:cytoplasm"/>
    <property type="evidence" value="ECO:0007669"/>
    <property type="project" value="UniProtKB-SubCell"/>
</dbReference>
<comment type="similarity">
    <text evidence="6 18">Belongs to the sugar phosphate cyclases superfamily. Dehydroquinate synthase family.</text>
</comment>
<feature type="binding site" evidence="18">
    <location>
        <position position="152"/>
    </location>
    <ligand>
        <name>NAD(+)</name>
        <dbReference type="ChEBI" id="CHEBI:57540"/>
    </ligand>
</feature>
<dbReference type="InterPro" id="IPR050071">
    <property type="entry name" value="Dehydroquinate_synthase"/>
</dbReference>
<feature type="binding site" evidence="18">
    <location>
        <begin position="170"/>
        <end position="173"/>
    </location>
    <ligand>
        <name>NAD(+)</name>
        <dbReference type="ChEBI" id="CHEBI:57540"/>
    </ligand>
</feature>
<evidence type="ECO:0000256" key="18">
    <source>
        <dbReference type="HAMAP-Rule" id="MF_00110"/>
    </source>
</evidence>
<evidence type="ECO:0000256" key="9">
    <source>
        <dbReference type="ARBA" id="ARBA00022490"/>
    </source>
</evidence>
<feature type="binding site" evidence="18">
    <location>
        <begin position="130"/>
        <end position="131"/>
    </location>
    <ligand>
        <name>NAD(+)</name>
        <dbReference type="ChEBI" id="CHEBI:57540"/>
    </ligand>
</feature>
<evidence type="ECO:0000256" key="4">
    <source>
        <dbReference type="ARBA" id="ARBA00004496"/>
    </source>
</evidence>
<dbReference type="EMBL" id="AZEB01000041">
    <property type="protein sequence ID" value="KRL20037.1"/>
    <property type="molecule type" value="Genomic_DNA"/>
</dbReference>
<dbReference type="FunFam" id="3.40.50.1970:FF:000007">
    <property type="entry name" value="Pentafunctional AROM polypeptide"/>
    <property type="match status" value="1"/>
</dbReference>
<dbReference type="Gene3D" id="3.40.50.1970">
    <property type="match status" value="1"/>
</dbReference>
<keyword evidence="13 18" id="KW-0862">Zinc</keyword>
<dbReference type="PANTHER" id="PTHR43622">
    <property type="entry name" value="3-DEHYDROQUINATE SYNTHASE"/>
    <property type="match status" value="1"/>
</dbReference>
<protein>
    <recommendedName>
        <fullName evidence="8 18">3-dehydroquinate synthase</fullName>
        <shortName evidence="18">DHQS</shortName>
        <ecNumber evidence="7 18">4.2.3.4</ecNumber>
    </recommendedName>
</protein>
<dbReference type="NCBIfam" id="TIGR01357">
    <property type="entry name" value="aroB"/>
    <property type="match status" value="1"/>
</dbReference>
<organism evidence="21 22">
    <name type="scientific">Lentilactobacillus kisonensis DSM 19906 = JCM 15041</name>
    <dbReference type="NCBI Taxonomy" id="1423766"/>
    <lineage>
        <taxon>Bacteria</taxon>
        <taxon>Bacillati</taxon>
        <taxon>Bacillota</taxon>
        <taxon>Bacilli</taxon>
        <taxon>Lactobacillales</taxon>
        <taxon>Lactobacillaceae</taxon>
        <taxon>Lentilactobacillus</taxon>
    </lineage>
</organism>
<evidence type="ECO:0000256" key="11">
    <source>
        <dbReference type="ARBA" id="ARBA00022723"/>
    </source>
</evidence>
<dbReference type="InterPro" id="IPR056179">
    <property type="entry name" value="DHQS_C"/>
</dbReference>
<name>A0A0R1NQY5_9LACO</name>
<evidence type="ECO:0000313" key="21">
    <source>
        <dbReference type="EMBL" id="KRL20037.1"/>
    </source>
</evidence>
<evidence type="ECO:0000259" key="19">
    <source>
        <dbReference type="Pfam" id="PF01761"/>
    </source>
</evidence>
<reference evidence="21 22" key="1">
    <citation type="journal article" date="2015" name="Genome Announc.">
        <title>Expanding the biotechnology potential of lactobacilli through comparative genomics of 213 strains and associated genera.</title>
        <authorList>
            <person name="Sun Z."/>
            <person name="Harris H.M."/>
            <person name="McCann A."/>
            <person name="Guo C."/>
            <person name="Argimon S."/>
            <person name="Zhang W."/>
            <person name="Yang X."/>
            <person name="Jeffery I.B."/>
            <person name="Cooney J.C."/>
            <person name="Kagawa T.F."/>
            <person name="Liu W."/>
            <person name="Song Y."/>
            <person name="Salvetti E."/>
            <person name="Wrobel A."/>
            <person name="Rasinkangas P."/>
            <person name="Parkhill J."/>
            <person name="Rea M.C."/>
            <person name="O'Sullivan O."/>
            <person name="Ritari J."/>
            <person name="Douillard F.P."/>
            <person name="Paul Ross R."/>
            <person name="Yang R."/>
            <person name="Briner A.E."/>
            <person name="Felis G.E."/>
            <person name="de Vos W.M."/>
            <person name="Barrangou R."/>
            <person name="Klaenhammer T.R."/>
            <person name="Caufield P.W."/>
            <person name="Cui Y."/>
            <person name="Zhang H."/>
            <person name="O'Toole P.W."/>
        </authorList>
    </citation>
    <scope>NUCLEOTIDE SEQUENCE [LARGE SCALE GENOMIC DNA]</scope>
    <source>
        <strain evidence="21 22">DSM 19906</strain>
    </source>
</reference>
<dbReference type="Gene3D" id="1.20.1090.10">
    <property type="entry name" value="Dehydroquinate synthase-like - alpha domain"/>
    <property type="match status" value="1"/>
</dbReference>
<dbReference type="PANTHER" id="PTHR43622:SF7">
    <property type="entry name" value="3-DEHYDROQUINATE SYNTHASE, CHLOROPLASTIC"/>
    <property type="match status" value="1"/>
</dbReference>
<dbReference type="GO" id="GO:0000166">
    <property type="term" value="F:nucleotide binding"/>
    <property type="evidence" value="ECO:0007669"/>
    <property type="project" value="UniProtKB-KW"/>
</dbReference>
<dbReference type="GO" id="GO:0046872">
    <property type="term" value="F:metal ion binding"/>
    <property type="evidence" value="ECO:0007669"/>
    <property type="project" value="UniProtKB-KW"/>
</dbReference>
<keyword evidence="16 18" id="KW-0456">Lyase</keyword>
<sequence>MKIIEVNLPDHSYNVEIEAGILNCTGQLVSSVWSKRKIALVSDSNVAPLYQDKVADALTAVGFAVHNYQFPAGEASKSLTVLGDLTRQMAADGFNRDDGVIALGGGVTGDLAGFLAATYMRGISLIQIPTSLLAQVDSSVGGKTAVDLDNTKNIIGVFYQPDLVIIDPNTLRTLETRDLVEGYGEIVKVAALSDGDLWKLVQSINSPTDILANAQALSIHSIQYKANVVMGDEKEGGLRQLLNFGHTIGHAVEALADGDLRHGEAVSIGMVAITRIFEEKGLSQVGLTQTLIDRLEAVGLPTTSLLLESSEVFDKIKNDKKNREGHLNLIYVHQIGGPAIKSIPSEEIETFLDIKVVNV</sequence>
<feature type="binding site" evidence="18">
    <location>
        <position position="143"/>
    </location>
    <ligand>
        <name>NAD(+)</name>
        <dbReference type="ChEBI" id="CHEBI:57540"/>
    </ligand>
</feature>
<accession>A0A0R1NQY5</accession>
<feature type="binding site" evidence="18">
    <location>
        <begin position="106"/>
        <end position="110"/>
    </location>
    <ligand>
        <name>NAD(+)</name>
        <dbReference type="ChEBI" id="CHEBI:57540"/>
    </ligand>
</feature>
<comment type="caution">
    <text evidence="18">Lacks conserved residue(s) required for the propagation of feature annotation.</text>
</comment>
<evidence type="ECO:0000256" key="6">
    <source>
        <dbReference type="ARBA" id="ARBA00005412"/>
    </source>
</evidence>
<comment type="cofactor">
    <cofactor evidence="18">
        <name>Co(2+)</name>
        <dbReference type="ChEBI" id="CHEBI:48828"/>
    </cofactor>
    <cofactor evidence="18">
        <name>Zn(2+)</name>
        <dbReference type="ChEBI" id="CHEBI:29105"/>
    </cofactor>
    <text evidence="18">Binds 1 divalent metal cation per subunit. Can use either Co(2+) or Zn(2+).</text>
</comment>
<dbReference type="PIRSF" id="PIRSF001455">
    <property type="entry name" value="DHQ_synth"/>
    <property type="match status" value="1"/>
</dbReference>
<dbReference type="InterPro" id="IPR030963">
    <property type="entry name" value="DHQ_synth_fam"/>
</dbReference>
<evidence type="ECO:0000256" key="12">
    <source>
        <dbReference type="ARBA" id="ARBA00022741"/>
    </source>
</evidence>
<dbReference type="HAMAP" id="MF_00110">
    <property type="entry name" value="DHQ_synthase"/>
    <property type="match status" value="1"/>
</dbReference>
<keyword evidence="17 18" id="KW-0170">Cobalt</keyword>
<proteinExistence type="inferred from homology"/>
<keyword evidence="10 18" id="KW-0028">Amino-acid biosynthesis</keyword>
<evidence type="ECO:0000256" key="16">
    <source>
        <dbReference type="ARBA" id="ARBA00023239"/>
    </source>
</evidence>